<comment type="caution">
    <text evidence="2">The sequence shown here is derived from an EMBL/GenBank/DDBJ whole genome shotgun (WGS) entry which is preliminary data.</text>
</comment>
<dbReference type="AlphaFoldDB" id="A0A9N9IFW7"/>
<protein>
    <submittedName>
        <fullName evidence="2">2109_t:CDS:1</fullName>
    </submittedName>
</protein>
<keyword evidence="3" id="KW-1185">Reference proteome</keyword>
<dbReference type="EMBL" id="CAJVPV010027060">
    <property type="protein sequence ID" value="CAG8733203.1"/>
    <property type="molecule type" value="Genomic_DNA"/>
</dbReference>
<feature type="non-terminal residue" evidence="2">
    <location>
        <position position="81"/>
    </location>
</feature>
<name>A0A9N9IFW7_9GLOM</name>
<gene>
    <name evidence="2" type="ORF">AMORRO_LOCUS14181</name>
</gene>
<reference evidence="2" key="1">
    <citation type="submission" date="2021-06" db="EMBL/GenBank/DDBJ databases">
        <authorList>
            <person name="Kallberg Y."/>
            <person name="Tangrot J."/>
            <person name="Rosling A."/>
        </authorList>
    </citation>
    <scope>NUCLEOTIDE SEQUENCE</scope>
    <source>
        <strain evidence="2">CL551</strain>
    </source>
</reference>
<evidence type="ECO:0000313" key="3">
    <source>
        <dbReference type="Proteomes" id="UP000789342"/>
    </source>
</evidence>
<sequence length="81" mass="8928">MISHTSTPSTDSCSSYYSSSSSLSSPTSFTKFSERLDLESPTANAFDQLSLTDVIDHLQIIEGVRVVDGRKFLSDEESKYP</sequence>
<proteinExistence type="predicted"/>
<evidence type="ECO:0000313" key="2">
    <source>
        <dbReference type="EMBL" id="CAG8733203.1"/>
    </source>
</evidence>
<dbReference type="Proteomes" id="UP000789342">
    <property type="component" value="Unassembled WGS sequence"/>
</dbReference>
<organism evidence="2 3">
    <name type="scientific">Acaulospora morrowiae</name>
    <dbReference type="NCBI Taxonomy" id="94023"/>
    <lineage>
        <taxon>Eukaryota</taxon>
        <taxon>Fungi</taxon>
        <taxon>Fungi incertae sedis</taxon>
        <taxon>Mucoromycota</taxon>
        <taxon>Glomeromycotina</taxon>
        <taxon>Glomeromycetes</taxon>
        <taxon>Diversisporales</taxon>
        <taxon>Acaulosporaceae</taxon>
        <taxon>Acaulospora</taxon>
    </lineage>
</organism>
<accession>A0A9N9IFW7</accession>
<evidence type="ECO:0000256" key="1">
    <source>
        <dbReference type="SAM" id="MobiDB-lite"/>
    </source>
</evidence>
<feature type="region of interest" description="Disordered" evidence="1">
    <location>
        <begin position="1"/>
        <end position="28"/>
    </location>
</feature>